<proteinExistence type="predicted"/>
<feature type="transmembrane region" description="Helical" evidence="1">
    <location>
        <begin position="6"/>
        <end position="24"/>
    </location>
</feature>
<dbReference type="Gene3D" id="2.60.450.10">
    <property type="entry name" value="Lipopolysaccharide (LPS) transport protein A like domain"/>
    <property type="match status" value="1"/>
</dbReference>
<protein>
    <submittedName>
        <fullName evidence="2">LPS export ABC transporter periplasmic protein LptC</fullName>
    </submittedName>
</protein>
<evidence type="ECO:0000313" key="2">
    <source>
        <dbReference type="EMBL" id="MDT0643676.1"/>
    </source>
</evidence>
<name>A0ABU3CBF8_9FLAO</name>
<comment type="caution">
    <text evidence="2">The sequence shown here is derived from an EMBL/GenBank/DDBJ whole genome shotgun (WGS) entry which is preliminary data.</text>
</comment>
<dbReference type="InterPro" id="IPR010664">
    <property type="entry name" value="LipoPS_assembly_LptC-rel"/>
</dbReference>
<dbReference type="PROSITE" id="PS51257">
    <property type="entry name" value="PROKAR_LIPOPROTEIN"/>
    <property type="match status" value="1"/>
</dbReference>
<keyword evidence="3" id="KW-1185">Reference proteome</keyword>
<keyword evidence="1" id="KW-0812">Transmembrane</keyword>
<reference evidence="2 3" key="1">
    <citation type="submission" date="2023-09" db="EMBL/GenBank/DDBJ databases">
        <authorList>
            <person name="Rey-Velasco X."/>
        </authorList>
    </citation>
    <scope>NUCLEOTIDE SEQUENCE [LARGE SCALE GENOMIC DNA]</scope>
    <source>
        <strain evidence="2 3">F363</strain>
    </source>
</reference>
<dbReference type="Proteomes" id="UP001262889">
    <property type="component" value="Unassembled WGS sequence"/>
</dbReference>
<organism evidence="2 3">
    <name type="scientific">Autumnicola tepida</name>
    <dbReference type="NCBI Taxonomy" id="3075595"/>
    <lineage>
        <taxon>Bacteria</taxon>
        <taxon>Pseudomonadati</taxon>
        <taxon>Bacteroidota</taxon>
        <taxon>Flavobacteriia</taxon>
        <taxon>Flavobacteriales</taxon>
        <taxon>Flavobacteriaceae</taxon>
        <taxon>Autumnicola</taxon>
    </lineage>
</organism>
<dbReference type="Pfam" id="PF06835">
    <property type="entry name" value="LptC"/>
    <property type="match status" value="1"/>
</dbReference>
<dbReference type="InterPro" id="IPR026265">
    <property type="entry name" value="LptC"/>
</dbReference>
<dbReference type="EMBL" id="JAVRHQ010000015">
    <property type="protein sequence ID" value="MDT0643676.1"/>
    <property type="molecule type" value="Genomic_DNA"/>
</dbReference>
<gene>
    <name evidence="2" type="primary">lptC</name>
    <name evidence="2" type="ORF">RM553_12605</name>
</gene>
<keyword evidence="1" id="KW-1133">Transmembrane helix</keyword>
<dbReference type="RefSeq" id="WP_311535294.1">
    <property type="nucleotide sequence ID" value="NZ_JAVRHQ010000015.1"/>
</dbReference>
<evidence type="ECO:0000256" key="1">
    <source>
        <dbReference type="SAM" id="Phobius"/>
    </source>
</evidence>
<evidence type="ECO:0000313" key="3">
    <source>
        <dbReference type="Proteomes" id="UP001262889"/>
    </source>
</evidence>
<dbReference type="NCBIfam" id="TIGR04409">
    <property type="entry name" value="LptC_YrbK"/>
    <property type="match status" value="1"/>
</dbReference>
<accession>A0ABU3CBF8</accession>
<keyword evidence="1" id="KW-0472">Membrane</keyword>
<sequence length="191" mass="21700">MRLKYNHIISGIVTLIGVTMLFSCQGNLNEVREMDLQGDSPQAVAEGLNLKFTDSGRLVAILRSPQMYDYTNKNFPFREFPDGLEVEFFDENNEKNTITSDYGIIYDETGLIDLRGNVVIVTSDSTQLEASQLYWDQNKSWVFTDRPNTIKFPDGGVNQGQGFDSNQNFGNFRSRTNIGVQILDETEEEDE</sequence>